<reference evidence="4" key="1">
    <citation type="submission" date="2016-10" db="EMBL/GenBank/DDBJ databases">
        <authorList>
            <person name="Varghese N."/>
            <person name="Submissions S."/>
        </authorList>
    </citation>
    <scope>NUCLEOTIDE SEQUENCE [LARGE SCALE GENOMIC DNA]</scope>
    <source>
        <strain evidence="4">DSM 13078</strain>
    </source>
</reference>
<feature type="region of interest" description="Disordered" evidence="1">
    <location>
        <begin position="26"/>
        <end position="49"/>
    </location>
</feature>
<organism evidence="3 4">
    <name type="scientific">Natronobacterium haloterrestre</name>
    <name type="common">Halobiforma haloterrestris</name>
    <dbReference type="NCBI Taxonomy" id="148448"/>
    <lineage>
        <taxon>Archaea</taxon>
        <taxon>Methanobacteriati</taxon>
        <taxon>Methanobacteriota</taxon>
        <taxon>Stenosarchaea group</taxon>
        <taxon>Halobacteria</taxon>
        <taxon>Halobacteriales</taxon>
        <taxon>Natrialbaceae</taxon>
        <taxon>Natronobacterium</taxon>
    </lineage>
</organism>
<keyword evidence="4" id="KW-1185">Reference proteome</keyword>
<dbReference type="InterPro" id="IPR006311">
    <property type="entry name" value="TAT_signal"/>
</dbReference>
<dbReference type="Pfam" id="PF14344">
    <property type="entry name" value="DUF4397"/>
    <property type="match status" value="2"/>
</dbReference>
<dbReference type="RefSeq" id="WP_089788551.1">
    <property type="nucleotide sequence ID" value="NZ_FOKW01000006.1"/>
</dbReference>
<evidence type="ECO:0000313" key="3">
    <source>
        <dbReference type="EMBL" id="SFC28715.1"/>
    </source>
</evidence>
<name>A0A1I1HY55_NATHA</name>
<feature type="domain" description="DUF4397" evidence="2">
    <location>
        <begin position="54"/>
        <end position="146"/>
    </location>
</feature>
<protein>
    <recommendedName>
        <fullName evidence="2">DUF4397 domain-containing protein</fullName>
    </recommendedName>
</protein>
<dbReference type="InterPro" id="IPR025510">
    <property type="entry name" value="DUF4397"/>
</dbReference>
<evidence type="ECO:0000313" key="4">
    <source>
        <dbReference type="Proteomes" id="UP000199161"/>
    </source>
</evidence>
<feature type="compositionally biased region" description="Basic and acidic residues" evidence="1">
    <location>
        <begin position="29"/>
        <end position="41"/>
    </location>
</feature>
<proteinExistence type="predicted"/>
<evidence type="ECO:0000256" key="1">
    <source>
        <dbReference type="SAM" id="MobiDB-lite"/>
    </source>
</evidence>
<evidence type="ECO:0000259" key="2">
    <source>
        <dbReference type="Pfam" id="PF14344"/>
    </source>
</evidence>
<dbReference type="Proteomes" id="UP000199161">
    <property type="component" value="Unassembled WGS sequence"/>
</dbReference>
<sequence length="248" mass="25781">MPVSRRAALKTIGVAGGLTAASGTVLAKGEYKDDERTKDETTEPADDDYEAPEAAVRVAHFSPDAPNVDVYVEGDRVLADVAYGDVSPYLEIAPGTYQVTITAAGDPDTVAFDDQVTFGSAIYTVAAIGELEAGTFRPKVLVDAGSALVRAVHASPDAPAVDIYAGEDPLFENLAFGEETEYLAVPAGDYSLSIRPAGEPDAVASFDVSLEAGTAYSGYAIGYLNPPEGATGRDFTVELTVDGAMADE</sequence>
<accession>A0A1I1HY55</accession>
<dbReference type="PROSITE" id="PS51318">
    <property type="entry name" value="TAT"/>
    <property type="match status" value="1"/>
</dbReference>
<gene>
    <name evidence="3" type="ORF">SAMN05444422_106223</name>
</gene>
<dbReference type="EMBL" id="FOKW01000006">
    <property type="protein sequence ID" value="SFC28715.1"/>
    <property type="molecule type" value="Genomic_DNA"/>
</dbReference>
<dbReference type="AlphaFoldDB" id="A0A1I1HY55"/>
<dbReference type="OrthoDB" id="187327at2157"/>
<feature type="domain" description="DUF4397" evidence="2">
    <location>
        <begin position="147"/>
        <end position="229"/>
    </location>
</feature>